<evidence type="ECO:0000313" key="8">
    <source>
        <dbReference type="EMBL" id="COW54774.1"/>
    </source>
</evidence>
<evidence type="ECO:0000256" key="1">
    <source>
        <dbReference type="SAM" id="SignalP"/>
    </source>
</evidence>
<evidence type="ECO:0000313" key="12">
    <source>
        <dbReference type="Proteomes" id="UP000039217"/>
    </source>
</evidence>
<sequence>MYIRTQGEVLTYLFPLCAIAAEAAATSLFKGSFGDFRVCSPGHDGAITAMPSVLAASRIRSS</sequence>
<dbReference type="Proteomes" id="UP000046680">
    <property type="component" value="Unassembled WGS sequence"/>
</dbReference>
<evidence type="ECO:0000313" key="10">
    <source>
        <dbReference type="EMBL" id="OMH61346.1"/>
    </source>
</evidence>
<evidence type="ECO:0000313" key="16">
    <source>
        <dbReference type="Proteomes" id="UP000048600"/>
    </source>
</evidence>
<keyword evidence="1" id="KW-0732">Signal</keyword>
<dbReference type="Proteomes" id="UP000050164">
    <property type="component" value="Unassembled WGS sequence"/>
</dbReference>
<evidence type="ECO:0000313" key="11">
    <source>
        <dbReference type="EMBL" id="VCU51694.1"/>
    </source>
</evidence>
<dbReference type="Proteomes" id="UP000048600">
    <property type="component" value="Unassembled WGS sequence"/>
</dbReference>
<dbReference type="Proteomes" id="UP000189452">
    <property type="component" value="Chromosome"/>
</dbReference>
<reference evidence="12 13" key="1">
    <citation type="submission" date="2015-03" db="EMBL/GenBank/DDBJ databases">
        <authorList>
            <consortium name="Pathogen Informatics"/>
        </authorList>
    </citation>
    <scope>NUCLEOTIDE SEQUENCE [LARGE SCALE GENOMIC DNA]</scope>
    <source>
        <strain evidence="5 17">Bir 172</strain>
        <strain evidence="4 19">Bir 185</strain>
        <strain evidence="3 14">C09601061</strain>
        <strain evidence="7 12">D00501624</strain>
        <strain evidence="8 13">G09801536</strain>
        <strain evidence="2 15">G09901357</strain>
        <strain evidence="9 16">P00601463</strain>
    </source>
</reference>
<evidence type="ECO:0000313" key="9">
    <source>
        <dbReference type="EMBL" id="COX35780.1"/>
    </source>
</evidence>
<dbReference type="Proteomes" id="UP000048948">
    <property type="component" value="Unassembled WGS sequence"/>
</dbReference>
<protein>
    <submittedName>
        <fullName evidence="3">EmrE</fullName>
    </submittedName>
    <submittedName>
        <fullName evidence="11">Ribonuclease VapC46</fullName>
    </submittedName>
</protein>
<evidence type="ECO:0000313" key="21">
    <source>
        <dbReference type="Proteomes" id="UP000300237"/>
    </source>
</evidence>
<evidence type="ECO:0000313" key="14">
    <source>
        <dbReference type="Proteomes" id="UP000046680"/>
    </source>
</evidence>
<proteinExistence type="predicted"/>
<dbReference type="Proteomes" id="UP000050139">
    <property type="component" value="Unassembled WGS sequence"/>
</dbReference>
<reference evidence="11 21" key="5">
    <citation type="submission" date="2018-08" db="EMBL/GenBank/DDBJ databases">
        <authorList>
            <person name="Fokvardsen B D."/>
            <person name="Norman A."/>
        </authorList>
    </citation>
    <scope>NUCLEOTIDE SEQUENCE [LARGE SCALE GENOMIC DNA]</scope>
    <source>
        <strain evidence="11 21">DKC2</strain>
    </source>
</reference>
<dbReference type="EMBL" id="LR027516">
    <property type="protein sequence ID" value="VCU51694.1"/>
    <property type="molecule type" value="Genomic_DNA"/>
</dbReference>
<dbReference type="Proteomes" id="UP000045842">
    <property type="component" value="Unassembled WGS sequence"/>
</dbReference>
<reference evidence="10 20" key="4">
    <citation type="submission" date="2017-02" db="EMBL/GenBank/DDBJ databases">
        <title>Protein polymorphisms may explain contrasting epidemiological fitness of two variants of a multidrug-resistant Mycobacterium tuberculosis strain.</title>
        <authorList>
            <person name="Bigi M.M."/>
            <person name="Lopez B."/>
            <person name="Blanco F.C."/>
            <person name="Sasiain M.C."/>
            <person name="De La Barrera S."/>
            <person name="Ritacco V."/>
            <person name="Bigi F."/>
            <person name="Soria M.A."/>
        </authorList>
    </citation>
    <scope>NUCLEOTIDE SEQUENCE [LARGE SCALE GENOMIC DNA]</scope>
    <source>
        <strain evidence="10 20">6548</strain>
    </source>
</reference>
<dbReference type="EMBL" id="CGCX01000047">
    <property type="protein sequence ID" value="CFR65753.1"/>
    <property type="molecule type" value="Genomic_DNA"/>
</dbReference>
<dbReference type="Proteomes" id="UP000039217">
    <property type="component" value="Unassembled WGS sequence"/>
</dbReference>
<gene>
    <name evidence="3" type="primary">emrE</name>
    <name evidence="10" type="ORF">A4S10_03537</name>
    <name evidence="11" type="ORF">DKC2_3603</name>
    <name evidence="3" type="ORF">ERS007657_00244</name>
    <name evidence="7" type="ORF">ERS007661_02723</name>
    <name evidence="8" type="ORF">ERS007679_04003</name>
    <name evidence="2" type="ORF">ERS007681_04467</name>
    <name evidence="9" type="ORF">ERS007741_04253</name>
    <name evidence="5" type="ORF">ERS027646_04249</name>
    <name evidence="4" type="ORF">ERS027659_00038</name>
    <name evidence="6" type="ORF">ERS094118_04087</name>
</gene>
<dbReference type="EMBL" id="LWDQ01000001">
    <property type="protein sequence ID" value="OMH61346.1"/>
    <property type="molecule type" value="Genomic_DNA"/>
</dbReference>
<evidence type="ECO:0000313" key="18">
    <source>
        <dbReference type="Proteomes" id="UP000050139"/>
    </source>
</evidence>
<dbReference type="EMBL" id="CNGE01001229">
    <property type="protein sequence ID" value="CKT88858.1"/>
    <property type="molecule type" value="Genomic_DNA"/>
</dbReference>
<dbReference type="AlphaFoldDB" id="A0A0E7ZGQ8"/>
<name>A0A0E7ZGQ8_MYCTX</name>
<evidence type="ECO:0000313" key="3">
    <source>
        <dbReference type="EMBL" id="CFR65753.1"/>
    </source>
</evidence>
<evidence type="ECO:0000313" key="2">
    <source>
        <dbReference type="EMBL" id="CFE48160.1"/>
    </source>
</evidence>
<dbReference type="EMBL" id="CSAD01000868">
    <property type="protein sequence ID" value="COW54774.1"/>
    <property type="molecule type" value="Genomic_DNA"/>
</dbReference>
<reference evidence="10 20" key="3">
    <citation type="submission" date="2016-04" db="EMBL/GenBank/DDBJ databases">
        <authorList>
            <person name="Bigi M."/>
            <person name="Bigi F."/>
            <person name="Soria M.A."/>
        </authorList>
    </citation>
    <scope>NUCLEOTIDE SEQUENCE [LARGE SCALE GENOMIC DNA]</scope>
    <source>
        <strain evidence="10 20">6548</strain>
    </source>
</reference>
<dbReference type="EMBL" id="CNFT01000004">
    <property type="protein sequence ID" value="CKQ73770.1"/>
    <property type="molecule type" value="Genomic_DNA"/>
</dbReference>
<feature type="signal peptide" evidence="1">
    <location>
        <begin position="1"/>
        <end position="20"/>
    </location>
</feature>
<reference evidence="6 18" key="2">
    <citation type="submission" date="2015-03" db="EMBL/GenBank/DDBJ databases">
        <authorList>
            <consortium name="Pathogen Informatics"/>
            <person name="Murphy D."/>
        </authorList>
    </citation>
    <scope>NUCLEOTIDE SEQUENCE [LARGE SCALE GENOMIC DNA]</scope>
    <source>
        <strain evidence="6 18">0268S</strain>
    </source>
</reference>
<dbReference type="EMBL" id="CHKL01000832">
    <property type="protein sequence ID" value="COX35780.1"/>
    <property type="molecule type" value="Genomic_DNA"/>
</dbReference>
<organism evidence="3 14">
    <name type="scientific">Mycobacterium tuberculosis</name>
    <dbReference type="NCBI Taxonomy" id="1773"/>
    <lineage>
        <taxon>Bacteria</taxon>
        <taxon>Bacillati</taxon>
        <taxon>Actinomycetota</taxon>
        <taxon>Actinomycetes</taxon>
        <taxon>Mycobacteriales</taxon>
        <taxon>Mycobacteriaceae</taxon>
        <taxon>Mycobacterium</taxon>
        <taxon>Mycobacterium tuberculosis complex</taxon>
    </lineage>
</organism>
<dbReference type="EMBL" id="COPH01000057">
    <property type="protein sequence ID" value="CLX13506.1"/>
    <property type="molecule type" value="Genomic_DNA"/>
</dbReference>
<accession>A0A0E7ZGQ8</accession>
<evidence type="ECO:0000313" key="19">
    <source>
        <dbReference type="Proteomes" id="UP000050164"/>
    </source>
</evidence>
<dbReference type="Proteomes" id="UP000048289">
    <property type="component" value="Unassembled WGS sequence"/>
</dbReference>
<evidence type="ECO:0000313" key="4">
    <source>
        <dbReference type="EMBL" id="CKQ73770.1"/>
    </source>
</evidence>
<evidence type="ECO:0000313" key="6">
    <source>
        <dbReference type="EMBL" id="CLX13506.1"/>
    </source>
</evidence>
<evidence type="ECO:0000313" key="13">
    <source>
        <dbReference type="Proteomes" id="UP000045842"/>
    </source>
</evidence>
<feature type="chain" id="PRO_5043119818" evidence="1">
    <location>
        <begin position="21"/>
        <end position="62"/>
    </location>
</feature>
<dbReference type="EMBL" id="CQQC01001017">
    <property type="protein sequence ID" value="CNV57092.1"/>
    <property type="molecule type" value="Genomic_DNA"/>
</dbReference>
<dbReference type="EMBL" id="CFOE01001101">
    <property type="protein sequence ID" value="CFE48160.1"/>
    <property type="molecule type" value="Genomic_DNA"/>
</dbReference>
<evidence type="ECO:0000313" key="15">
    <source>
        <dbReference type="Proteomes" id="UP000048289"/>
    </source>
</evidence>
<dbReference type="Proteomes" id="UP000300237">
    <property type="component" value="Chromosome"/>
</dbReference>
<evidence type="ECO:0000313" key="7">
    <source>
        <dbReference type="EMBL" id="CNV57092.1"/>
    </source>
</evidence>
<evidence type="ECO:0000313" key="5">
    <source>
        <dbReference type="EMBL" id="CKT88858.1"/>
    </source>
</evidence>
<evidence type="ECO:0000313" key="17">
    <source>
        <dbReference type="Proteomes" id="UP000048948"/>
    </source>
</evidence>
<evidence type="ECO:0000313" key="20">
    <source>
        <dbReference type="Proteomes" id="UP000189452"/>
    </source>
</evidence>